<accession>A0A9C7Q4E6</accession>
<sequence length="125" mass="14434">MRRSKPCLTTVVEAQCGKQVEILLRGGKKIRGILEEMEPDMSVYLTSLRSPEESNQQNESMDFAGKELIYIRARQILFFHFLKDVAVVANTENWHRRKLSTEQTRPFRKLPITKSKDAHGSCLPE</sequence>
<dbReference type="SUPFAM" id="SSF50182">
    <property type="entry name" value="Sm-like ribonucleoproteins"/>
    <property type="match status" value="1"/>
</dbReference>
<comment type="caution">
    <text evidence="1">The sequence shown here is derived from an EMBL/GenBank/DDBJ whole genome shotgun (WGS) entry which is preliminary data.</text>
</comment>
<dbReference type="InterPro" id="IPR010920">
    <property type="entry name" value="LSM_dom_sf"/>
</dbReference>
<reference evidence="1" key="1">
    <citation type="journal article" date="2022" name="Proc. Natl. Acad. Sci. U.S.A.">
        <title>Life cycle and functional genomics of the unicellular red alga Galdieria for elucidating algal and plant evolution and industrial use.</title>
        <authorList>
            <person name="Hirooka S."/>
            <person name="Itabashi T."/>
            <person name="Ichinose T.M."/>
            <person name="Onuma R."/>
            <person name="Fujiwara T."/>
            <person name="Yamashita S."/>
            <person name="Jong L.W."/>
            <person name="Tomita R."/>
            <person name="Iwane A.H."/>
            <person name="Miyagishima S.Y."/>
        </authorList>
    </citation>
    <scope>NUCLEOTIDE SEQUENCE</scope>
    <source>
        <strain evidence="1">NBRC 102759</strain>
    </source>
</reference>
<proteinExistence type="predicted"/>
<keyword evidence="2" id="KW-1185">Reference proteome</keyword>
<dbReference type="Gene3D" id="2.30.30.100">
    <property type="match status" value="1"/>
</dbReference>
<protein>
    <recommendedName>
        <fullName evidence="3">LSM domain-containing protein</fullName>
    </recommendedName>
</protein>
<dbReference type="AlphaFoldDB" id="A0A9C7Q4E6"/>
<dbReference type="EMBL" id="BQMJ01000062">
    <property type="protein sequence ID" value="GJQ14967.1"/>
    <property type="molecule type" value="Genomic_DNA"/>
</dbReference>
<evidence type="ECO:0000313" key="1">
    <source>
        <dbReference type="EMBL" id="GJQ14967.1"/>
    </source>
</evidence>
<evidence type="ECO:0008006" key="3">
    <source>
        <dbReference type="Google" id="ProtNLM"/>
    </source>
</evidence>
<name>A0A9C7Q4E6_9RHOD</name>
<evidence type="ECO:0000313" key="2">
    <source>
        <dbReference type="Proteomes" id="UP001061958"/>
    </source>
</evidence>
<reference evidence="1" key="2">
    <citation type="submission" date="2022-01" db="EMBL/GenBank/DDBJ databases">
        <authorList>
            <person name="Hirooka S."/>
            <person name="Miyagishima S.Y."/>
        </authorList>
    </citation>
    <scope>NUCLEOTIDE SEQUENCE</scope>
    <source>
        <strain evidence="1">NBRC 102759</strain>
    </source>
</reference>
<dbReference type="Proteomes" id="UP001061958">
    <property type="component" value="Unassembled WGS sequence"/>
</dbReference>
<dbReference type="OrthoDB" id="10343554at2759"/>
<organism evidence="1 2">
    <name type="scientific">Galdieria partita</name>
    <dbReference type="NCBI Taxonomy" id="83374"/>
    <lineage>
        <taxon>Eukaryota</taxon>
        <taxon>Rhodophyta</taxon>
        <taxon>Bangiophyceae</taxon>
        <taxon>Galdieriales</taxon>
        <taxon>Galdieriaceae</taxon>
        <taxon>Galdieria</taxon>
    </lineage>
</organism>
<gene>
    <name evidence="1" type="ORF">GpartN1_g6758.t1</name>
</gene>